<dbReference type="EMBL" id="JADIMM010000023">
    <property type="protein sequence ID" value="MBO8456920.1"/>
    <property type="molecule type" value="Genomic_DNA"/>
</dbReference>
<comment type="caution">
    <text evidence="1">The sequence shown here is derived from an EMBL/GenBank/DDBJ whole genome shotgun (WGS) entry which is preliminary data.</text>
</comment>
<evidence type="ECO:0000313" key="2">
    <source>
        <dbReference type="Proteomes" id="UP000823638"/>
    </source>
</evidence>
<name>A0A9D9N1N9_9SPIR</name>
<protein>
    <recommendedName>
        <fullName evidence="3">Tetratricopeptide repeat protein</fullName>
    </recommendedName>
</protein>
<reference evidence="1" key="1">
    <citation type="submission" date="2020-10" db="EMBL/GenBank/DDBJ databases">
        <authorList>
            <person name="Gilroy R."/>
        </authorList>
    </citation>
    <scope>NUCLEOTIDE SEQUENCE</scope>
    <source>
        <strain evidence="1">10532</strain>
    </source>
</reference>
<dbReference type="Proteomes" id="UP000823638">
    <property type="component" value="Unassembled WGS sequence"/>
</dbReference>
<evidence type="ECO:0000313" key="1">
    <source>
        <dbReference type="EMBL" id="MBO8456920.1"/>
    </source>
</evidence>
<gene>
    <name evidence="1" type="ORF">IAA81_01680</name>
</gene>
<organism evidence="1 2">
    <name type="scientific">Candidatus Gallitreponema excrementavium</name>
    <dbReference type="NCBI Taxonomy" id="2840840"/>
    <lineage>
        <taxon>Bacteria</taxon>
        <taxon>Pseudomonadati</taxon>
        <taxon>Spirochaetota</taxon>
        <taxon>Spirochaetia</taxon>
        <taxon>Spirochaetales</taxon>
        <taxon>Candidatus Gallitreponema</taxon>
    </lineage>
</organism>
<dbReference type="AlphaFoldDB" id="A0A9D9N1N9"/>
<proteinExistence type="predicted"/>
<accession>A0A9D9N1N9</accession>
<reference evidence="1" key="2">
    <citation type="journal article" date="2021" name="PeerJ">
        <title>Extensive microbial diversity within the chicken gut microbiome revealed by metagenomics and culture.</title>
        <authorList>
            <person name="Gilroy R."/>
            <person name="Ravi A."/>
            <person name="Getino M."/>
            <person name="Pursley I."/>
            <person name="Horton D.L."/>
            <person name="Alikhan N.F."/>
            <person name="Baker D."/>
            <person name="Gharbi K."/>
            <person name="Hall N."/>
            <person name="Watson M."/>
            <person name="Adriaenssens E.M."/>
            <person name="Foster-Nyarko E."/>
            <person name="Jarju S."/>
            <person name="Secka A."/>
            <person name="Antonio M."/>
            <person name="Oren A."/>
            <person name="Chaudhuri R.R."/>
            <person name="La Ragione R."/>
            <person name="Hildebrand F."/>
            <person name="Pallen M.J."/>
        </authorList>
    </citation>
    <scope>NUCLEOTIDE SEQUENCE</scope>
    <source>
        <strain evidence="1">10532</strain>
    </source>
</reference>
<sequence length="1052" mass="120259">MERILKKIFVLAFLLFSFFQGFTDVPGESELLEADKLINESNYDEALRILIEYIKKYPSQFDGAQKRIRIITGRREQYNEKADELINLIVNEPENDREKLGLIRELESLEKNTNPSTKKFIEETKSASQFTFYRARFQDIFMSGREALIAGDYAGALDIYNSGFFFYKVEFNEEFPEQAEIIDSQLERINLIIRDLKVLLPENEAALGEFIAFWKGKESGNQEKAFNNLKEGLKTLTLLRNEIAEYGWYMENLFVSNNKDKTVVTEDSFLPFAYRMILGRETSAIYEGMTGVLDSNLASSLLVLTETFYSALDDNMELILADFEKENYDGAKEKILKSRRILDYVDETAGLAELRGKTPEGFFCAVGKEIPGTKISWDIDKRTVEYLKFIYQTCDEIIGLNETLKNISSAMSEKSPDFLQWQESFRNLLSGDSPRDWIDINKIRESISGMQELIKTASYLITRIPEINRDYIADLEVKGTGVYFPEVYNDEGVSLENPETGKSVHGKYTFEMRDYSRFPYEYGDSLEKYLGLLRKETNGYLLKEGERLGGILESCFSLCYESDESELKRIAELGQGTPGEFNIVYRYPGEALEQLENFGAVLDTDRELLEKNKDYWDSLGLNGFSALAGINSTLEEAISGLSGLKQSLEEYRQVFSLNVRASEAALNEAKRRFGEAEKAMMDEDFTLARDRLQKSRDKYTEAFELQESVELRQSTDSALLNLGMEIAKRENDRVVKDVRNLIEEAKVSYYTGDFPGADDILNRAKSRWSVTHIEENPEIEKWAGIVGTAMMVNSGRTIPVTAPLYPEMSQLLSLANQYYEQGHTEIQNGNREEGIALLNEALDKIADVKMVYPLNQESNLLSLKINRLLDSDSFDKMFKRMFENAKRDYKITDKTGDCYNDLISLYEINPDYPGLKDLIYQVELYLGIRMPPVKESDKVKSRELTAEAEEIYNSKNTAMYPVALEQLDQALELWSDNSQAVALKDRIQISVGGSETVVLSSQDERIYKQAVAELQNGNTLLAASYVNRLMEKPENRKSSKVIALDERIKSLL</sequence>
<evidence type="ECO:0008006" key="3">
    <source>
        <dbReference type="Google" id="ProtNLM"/>
    </source>
</evidence>